<dbReference type="Proteomes" id="UP000000707">
    <property type="component" value="Unassembled WGS sequence"/>
</dbReference>
<proteinExistence type="predicted"/>
<dbReference type="KEGG" id="cten:18247292"/>
<evidence type="ECO:0000313" key="2">
    <source>
        <dbReference type="Proteomes" id="UP000000707"/>
    </source>
</evidence>
<gene>
    <name evidence="1" type="ORF">CANTEDRAFT_114154</name>
</gene>
<dbReference type="OrthoDB" id="4080562at2759"/>
<name>G3B3B9_CANTC</name>
<keyword evidence="2" id="KW-1185">Reference proteome</keyword>
<dbReference type="GeneID" id="18247292"/>
<dbReference type="RefSeq" id="XP_006686446.1">
    <property type="nucleotide sequence ID" value="XM_006686383.1"/>
</dbReference>
<dbReference type="HOGENOM" id="CLU_061606_0_0_1"/>
<dbReference type="EMBL" id="GL996521">
    <property type="protein sequence ID" value="EGV64132.1"/>
    <property type="molecule type" value="Genomic_DNA"/>
</dbReference>
<accession>G3B3B9</accession>
<sequence>MYTHIRHFRSSSRLCDSFWKTVVHPTTSLIPHPQFAPKSVILLSTPSNLPAVTQQAIELYDSKVQVIVAGIDTIKGSRNGVSALWLDSHLDISGVLYQEAMTKNWKKTDSNLQLNFSKNSIHLPLANSLFSTGNLITLFHLDPRGSPFHDKLLKSISINLPDEVIRPSLIDIQDRWTPLFDEPMYVTNCIGNLIKSINNKSAAKFLETNSKLMSLKSKETEVYVKLTQTTNGEPMENRFQVIAGGGGWGPKADTIVISPDAKVAKKDQVEFFMLTPEDKTRPLQMQDFGGFEFECSVPETDYTVDDGEEQVFDSFGCGSEAGFKHNSTNHKSPGERVSFRI</sequence>
<evidence type="ECO:0008006" key="3">
    <source>
        <dbReference type="Google" id="ProtNLM"/>
    </source>
</evidence>
<evidence type="ECO:0000313" key="1">
    <source>
        <dbReference type="EMBL" id="EGV64132.1"/>
    </source>
</evidence>
<dbReference type="AlphaFoldDB" id="G3B3B9"/>
<organism evidence="2">
    <name type="scientific">Candida tenuis (strain ATCC 10573 / BCRC 21748 / CBS 615 / JCM 9827 / NBRC 10315 / NRRL Y-1498 / VKM Y-70)</name>
    <name type="common">Yeast</name>
    <name type="synonym">Yamadazyma tenuis</name>
    <dbReference type="NCBI Taxonomy" id="590646"/>
    <lineage>
        <taxon>Eukaryota</taxon>
        <taxon>Fungi</taxon>
        <taxon>Dikarya</taxon>
        <taxon>Ascomycota</taxon>
        <taxon>Saccharomycotina</taxon>
        <taxon>Pichiomycetes</taxon>
        <taxon>Debaryomycetaceae</taxon>
        <taxon>Yamadazyma</taxon>
    </lineage>
</organism>
<dbReference type="eggNOG" id="ENOG502S491">
    <property type="taxonomic scope" value="Eukaryota"/>
</dbReference>
<protein>
    <recommendedName>
        <fullName evidence="3">FIST domain-containing protein</fullName>
    </recommendedName>
</protein>
<reference evidence="1 2" key="1">
    <citation type="journal article" date="2011" name="Proc. Natl. Acad. Sci. U.S.A.">
        <title>Comparative genomics of xylose-fermenting fungi for enhanced biofuel production.</title>
        <authorList>
            <person name="Wohlbach D.J."/>
            <person name="Kuo A."/>
            <person name="Sato T.K."/>
            <person name="Potts K.M."/>
            <person name="Salamov A.A."/>
            <person name="LaButti K.M."/>
            <person name="Sun H."/>
            <person name="Clum A."/>
            <person name="Pangilinan J.L."/>
            <person name="Lindquist E.A."/>
            <person name="Lucas S."/>
            <person name="Lapidus A."/>
            <person name="Jin M."/>
            <person name="Gunawan C."/>
            <person name="Balan V."/>
            <person name="Dale B.E."/>
            <person name="Jeffries T.W."/>
            <person name="Zinkel R."/>
            <person name="Barry K.W."/>
            <person name="Grigoriev I.V."/>
            <person name="Gasch A.P."/>
        </authorList>
    </citation>
    <scope>NUCLEOTIDE SEQUENCE [LARGE SCALE GENOMIC DNA]</scope>
    <source>
        <strain evidence="2">ATCC 10573 / BCRC 21748 / CBS 615 / JCM 9827 / NBRC 10315 / NRRL Y-1498 / VKM Y-70</strain>
    </source>
</reference>